<evidence type="ECO:0000256" key="4">
    <source>
        <dbReference type="SAM" id="MobiDB-lite"/>
    </source>
</evidence>
<evidence type="ECO:0000313" key="8">
    <source>
        <dbReference type="EMBL" id="GLI61127.1"/>
    </source>
</evidence>
<dbReference type="PROSITE" id="PS00126">
    <property type="entry name" value="PDEASE_I_1"/>
    <property type="match status" value="1"/>
</dbReference>
<comment type="cofactor">
    <cofactor evidence="3">
        <name>a divalent metal cation</name>
        <dbReference type="ChEBI" id="CHEBI:60240"/>
    </cofactor>
    <text evidence="3">Binds 2 divalent metal cations per subunit. Site 1 may preferentially bind zinc ions, while site 2 has a preference for magnesium and/or manganese ions.</text>
</comment>
<proteinExistence type="inferred from homology"/>
<keyword evidence="1 3" id="KW-0479">Metal-binding</keyword>
<accession>A0ABQ5RU30</accession>
<evidence type="ECO:0000256" key="3">
    <source>
        <dbReference type="RuleBase" id="RU363067"/>
    </source>
</evidence>
<gene>
    <name evidence="8" type="ORF">VaNZ11_003402</name>
</gene>
<sequence>MWLHAALKRLDINGTEICRIARRYPATLIWPLLVLGLVLALGVWGVTRVGQMEENSAKSRAASLALDTAVWFTQHISVAIAPVQLMAAIVKHNPQYDAVQSMFQELAPVLMRQDPLQSIKQLEYVPNGIVTDIYPMEGNNGLAQGLDLFKSEDREGALKTVQDGELTLVGPMEFFEGGHGVIVRYPIFISGVLPNETFGLPYPTNSDCGTPCDYNYANKTKFWGFAASLIDLRKFSHAKDSKLRMLEDLGYSYEVQALGITNQDASLVAASSDKVCPDPVEAAVSLPNANWVVRVSPARGWRPTDLVGLMAGVVVVALALSLLLLAALVSRKRHQMLLEALLPKELIKDLHGAEASLLGRRILQAETTADLMLSLLNHLLEGHMPDLRDVVFIRQAIIRGVDLYQPTDLRQHIRNANLDTEVARALMQQLGNVTLGASTNDGSMHGHEAELRPRAQSFTCKCMPQMAHDCSTLTGALTVILTPQPTAWRDIAADTLAEPGNSESAIVQDVDAGGVISPRHSTYSGMLRAMSIIRDGGGGGGTLGSFALQPPTVPPGSAFHWRTGSMELVKEEDEQLFRRQLQKKGAEDVRAPDGVADREQPAPPAAVLASLPPHQSDILAMTVGAAGVESDDRLTPNSTSTAQDENSLGTGTLSLVRQLPRRVASAINILARPLGTMQRRSSLITAVNTVHPDAVLDQRLAIATSAAAATPAVATTIQRASVASMPEAAFLGYPAADAFAADALGLTTGTGLGTDSGIGGPRLLMTLAPGGGGGGGTLRRSQLNGSYRILPPQRAQNSPPSPPMIEEVERLLSAAGTWHFDAWRLRDITNGHPLSALGFYLIHRAGLITNLKLKPAVLARLLRHIEAGYNDNPYHNATHAADVLQTLHVIIHGAQLHVHYVDYLGLLAAYFAAIVHDYGHPGLTNDFLVATSDPLAVRYNDRSPLENHHAAAAFSLLQRPELDILAPLSKSERAAFRKQVIEMVLATDMKQHFMLLSQFNTTHRLSGFVLETASVSEQPAPGKGSPAGSATGWNANLEQLEVVVDMDVCTMVSAELSAPIPLDETERMLSLQLAIKAADLGHLGEELEVHQRWLSSLEEEFFRQGDRERQLGIPISPLFDRSKQGVSKSQVGFYEFVALPMVHALCSAFPGTSTLKRCFLKNYHHWRSVDDQQVPVLMPKRGRAAGVAAGKCTSTVTGASVTADAVTGATCSAISTSPPPPAVAMTTSGS</sequence>
<dbReference type="InterPro" id="IPR006189">
    <property type="entry name" value="CHASE_dom"/>
</dbReference>
<dbReference type="EMBL" id="BSDZ01000009">
    <property type="protein sequence ID" value="GLI61127.1"/>
    <property type="molecule type" value="Genomic_DNA"/>
</dbReference>
<feature type="transmembrane region" description="Helical" evidence="5">
    <location>
        <begin position="29"/>
        <end position="50"/>
    </location>
</feature>
<dbReference type="InterPro" id="IPR023174">
    <property type="entry name" value="PDEase_CS"/>
</dbReference>
<dbReference type="PRINTS" id="PR00387">
    <property type="entry name" value="PDIESTERASE1"/>
</dbReference>
<dbReference type="Pfam" id="PF00233">
    <property type="entry name" value="PDEase_I"/>
    <property type="match status" value="1"/>
</dbReference>
<dbReference type="InterPro" id="IPR003607">
    <property type="entry name" value="HD/PDEase_dom"/>
</dbReference>
<dbReference type="InterPro" id="IPR023088">
    <property type="entry name" value="PDEase"/>
</dbReference>
<dbReference type="EC" id="3.1.4.-" evidence="3"/>
<dbReference type="PROSITE" id="PS51845">
    <property type="entry name" value="PDEASE_I_2"/>
    <property type="match status" value="1"/>
</dbReference>
<evidence type="ECO:0000259" key="7">
    <source>
        <dbReference type="PROSITE" id="PS51845"/>
    </source>
</evidence>
<feature type="domain" description="PDEase" evidence="7">
    <location>
        <begin position="792"/>
        <end position="1173"/>
    </location>
</feature>
<dbReference type="SMART" id="SM00471">
    <property type="entry name" value="HDc"/>
    <property type="match status" value="1"/>
</dbReference>
<organism evidence="8 9">
    <name type="scientific">Volvox africanus</name>
    <dbReference type="NCBI Taxonomy" id="51714"/>
    <lineage>
        <taxon>Eukaryota</taxon>
        <taxon>Viridiplantae</taxon>
        <taxon>Chlorophyta</taxon>
        <taxon>core chlorophytes</taxon>
        <taxon>Chlorophyceae</taxon>
        <taxon>CS clade</taxon>
        <taxon>Chlamydomonadales</taxon>
        <taxon>Volvocaceae</taxon>
        <taxon>Volvox</taxon>
    </lineage>
</organism>
<comment type="similarity">
    <text evidence="3">Belongs to the cyclic nucleotide phosphodiesterase family.</text>
</comment>
<feature type="compositionally biased region" description="Basic and acidic residues" evidence="4">
    <location>
        <begin position="584"/>
        <end position="600"/>
    </location>
</feature>
<keyword evidence="2 3" id="KW-0378">Hydrolase</keyword>
<name>A0ABQ5RU30_9CHLO</name>
<dbReference type="InterPro" id="IPR002073">
    <property type="entry name" value="PDEase_catalytic_dom"/>
</dbReference>
<evidence type="ECO:0000256" key="2">
    <source>
        <dbReference type="ARBA" id="ARBA00022801"/>
    </source>
</evidence>
<feature type="region of interest" description="Disordered" evidence="4">
    <location>
        <begin position="580"/>
        <end position="600"/>
    </location>
</feature>
<keyword evidence="5" id="KW-1133">Transmembrane helix</keyword>
<keyword evidence="5" id="KW-0812">Transmembrane</keyword>
<evidence type="ECO:0000313" key="9">
    <source>
        <dbReference type="Proteomes" id="UP001165090"/>
    </source>
</evidence>
<reference evidence="8 9" key="1">
    <citation type="journal article" date="2023" name="IScience">
        <title>Expanded male sex-determining region conserved during the evolution of homothallism in the green alga Volvox.</title>
        <authorList>
            <person name="Yamamoto K."/>
            <person name="Matsuzaki R."/>
            <person name="Mahakham W."/>
            <person name="Heman W."/>
            <person name="Sekimoto H."/>
            <person name="Kawachi M."/>
            <person name="Minakuchi Y."/>
            <person name="Toyoda A."/>
            <person name="Nozaki H."/>
        </authorList>
    </citation>
    <scope>NUCLEOTIDE SEQUENCE [LARGE SCALE GENOMIC DNA]</scope>
    <source>
        <strain evidence="8 9">NIES-4468</strain>
    </source>
</reference>
<dbReference type="CDD" id="cd00077">
    <property type="entry name" value="HDc"/>
    <property type="match status" value="1"/>
</dbReference>
<evidence type="ECO:0000259" key="6">
    <source>
        <dbReference type="PROSITE" id="PS50839"/>
    </source>
</evidence>
<feature type="compositionally biased region" description="Polar residues" evidence="4">
    <location>
        <begin position="635"/>
        <end position="649"/>
    </location>
</feature>
<keyword evidence="9" id="KW-1185">Reference proteome</keyword>
<protein>
    <recommendedName>
        <fullName evidence="3">Phosphodiesterase</fullName>
        <ecNumber evidence="3">3.1.4.-</ecNumber>
    </recommendedName>
</protein>
<dbReference type="PANTHER" id="PTHR11347">
    <property type="entry name" value="CYCLIC NUCLEOTIDE PHOSPHODIESTERASE"/>
    <property type="match status" value="1"/>
</dbReference>
<feature type="region of interest" description="Disordered" evidence="4">
    <location>
        <begin position="630"/>
        <end position="649"/>
    </location>
</feature>
<keyword evidence="5" id="KW-0472">Membrane</keyword>
<dbReference type="SMART" id="SM01079">
    <property type="entry name" value="CHASE"/>
    <property type="match status" value="1"/>
</dbReference>
<dbReference type="Gene3D" id="1.10.1300.10">
    <property type="entry name" value="3'5'-cyclic nucleotide phosphodiesterase, catalytic domain"/>
    <property type="match status" value="1"/>
</dbReference>
<feature type="transmembrane region" description="Helical" evidence="5">
    <location>
        <begin position="306"/>
        <end position="329"/>
    </location>
</feature>
<dbReference type="Proteomes" id="UP001165090">
    <property type="component" value="Unassembled WGS sequence"/>
</dbReference>
<dbReference type="SUPFAM" id="SSF109604">
    <property type="entry name" value="HD-domain/PDEase-like"/>
    <property type="match status" value="1"/>
</dbReference>
<comment type="caution">
    <text evidence="8">The sequence shown here is derived from an EMBL/GenBank/DDBJ whole genome shotgun (WGS) entry which is preliminary data.</text>
</comment>
<dbReference type="PROSITE" id="PS50839">
    <property type="entry name" value="CHASE"/>
    <property type="match status" value="1"/>
</dbReference>
<evidence type="ECO:0000256" key="5">
    <source>
        <dbReference type="SAM" id="Phobius"/>
    </source>
</evidence>
<dbReference type="InterPro" id="IPR036971">
    <property type="entry name" value="PDEase_catalytic_dom_sf"/>
</dbReference>
<feature type="domain" description="CHASE" evidence="6">
    <location>
        <begin position="126"/>
        <end position="249"/>
    </location>
</feature>
<evidence type="ECO:0000256" key="1">
    <source>
        <dbReference type="ARBA" id="ARBA00022723"/>
    </source>
</evidence>